<dbReference type="Proteomes" id="UP000239462">
    <property type="component" value="Chromosome"/>
</dbReference>
<organism evidence="1 2">
    <name type="scientific">Methanococcus maripaludis</name>
    <name type="common">Methanococcus deltae</name>
    <dbReference type="NCBI Taxonomy" id="39152"/>
    <lineage>
        <taxon>Archaea</taxon>
        <taxon>Methanobacteriati</taxon>
        <taxon>Methanobacteriota</taxon>
        <taxon>Methanomada group</taxon>
        <taxon>Methanococci</taxon>
        <taxon>Methanococcales</taxon>
        <taxon>Methanococcaceae</taxon>
        <taxon>Methanococcus</taxon>
    </lineage>
</organism>
<dbReference type="KEGG" id="mmad:MMJJ_06760"/>
<evidence type="ECO:0000313" key="1">
    <source>
        <dbReference type="EMBL" id="AVB76090.1"/>
    </source>
</evidence>
<sequence>MIIAETSKVDPGLIIHSDITYGVKNKDLVEIAKQRASEVIEKVDLKEYLLKKGWKCGIFGLRVQTKRKKHLALKVKLLTKHNIPQYVLVSVHSSEIMRDFENNDGRLFYETYAE</sequence>
<protein>
    <submittedName>
        <fullName evidence="1">Uncharacterized protein</fullName>
    </submittedName>
</protein>
<evidence type="ECO:0000313" key="2">
    <source>
        <dbReference type="Proteomes" id="UP000239462"/>
    </source>
</evidence>
<name>A0A2L1CA44_METMI</name>
<accession>A0A2L1CA44</accession>
<proteinExistence type="predicted"/>
<dbReference type="AlphaFoldDB" id="A0A2L1CA44"/>
<reference evidence="2" key="1">
    <citation type="journal article" date="2018" name="Genome Announc.">
        <title>Complete Genome Sequence of the Methanococcus maripaludis Type Strain JJ (DSM 2067), a Model for Selenoprotein Synthesis in Archaea.</title>
        <authorList>
            <person name="Poehlein A."/>
            <person name="Heym D."/>
            <person name="Quitzke V."/>
            <person name="Fersch J."/>
            <person name="Daniel R."/>
            <person name="Rother M."/>
        </authorList>
    </citation>
    <scope>NUCLEOTIDE SEQUENCE [LARGE SCALE GENOMIC DNA]</scope>
    <source>
        <strain evidence="2">DSM 2067</strain>
    </source>
</reference>
<dbReference type="RefSeq" id="WP_104837686.1">
    <property type="nucleotide sequence ID" value="NZ_CP026606.1"/>
</dbReference>
<dbReference type="GeneID" id="36101769"/>
<gene>
    <name evidence="1" type="ORF">MMJJ_06760</name>
</gene>
<dbReference type="EMBL" id="CP026606">
    <property type="protein sequence ID" value="AVB76090.1"/>
    <property type="molecule type" value="Genomic_DNA"/>
</dbReference>